<dbReference type="PANTHER" id="PTHR26379">
    <property type="entry name" value="BTB/POZ AND MATH DOMAIN-CONTAINING PROTEIN 1"/>
    <property type="match status" value="1"/>
</dbReference>
<evidence type="ECO:0000256" key="2">
    <source>
        <dbReference type="ARBA" id="ARBA00010846"/>
    </source>
</evidence>
<dbReference type="CDD" id="cd18280">
    <property type="entry name" value="BTB_POZ_BPM_plant"/>
    <property type="match status" value="1"/>
</dbReference>
<dbReference type="InterPro" id="IPR000210">
    <property type="entry name" value="BTB/POZ_dom"/>
</dbReference>
<proteinExistence type="inferred from homology"/>
<reference evidence="5" key="2">
    <citation type="submission" date="2017-06" db="EMBL/GenBank/DDBJ databases">
        <title>WGS assembly of Brachypodium distachyon.</title>
        <authorList>
            <consortium name="The International Brachypodium Initiative"/>
            <person name="Lucas S."/>
            <person name="Harmon-Smith M."/>
            <person name="Lail K."/>
            <person name="Tice H."/>
            <person name="Grimwood J."/>
            <person name="Bruce D."/>
            <person name="Barry K."/>
            <person name="Shu S."/>
            <person name="Lindquist E."/>
            <person name="Wang M."/>
            <person name="Pitluck S."/>
            <person name="Vogel J.P."/>
            <person name="Garvin D.F."/>
            <person name="Mockler T.C."/>
            <person name="Schmutz J."/>
            <person name="Rokhsar D."/>
            <person name="Bevan M.W."/>
        </authorList>
    </citation>
    <scope>NUCLEOTIDE SEQUENCE</scope>
    <source>
        <strain evidence="5">Bd21</strain>
    </source>
</reference>
<dbReference type="InterPro" id="IPR002083">
    <property type="entry name" value="MATH/TRAF_dom"/>
</dbReference>
<organism evidence="5">
    <name type="scientific">Brachypodium distachyon</name>
    <name type="common">Purple false brome</name>
    <name type="synonym">Trachynia distachya</name>
    <dbReference type="NCBI Taxonomy" id="15368"/>
    <lineage>
        <taxon>Eukaryota</taxon>
        <taxon>Viridiplantae</taxon>
        <taxon>Streptophyta</taxon>
        <taxon>Embryophyta</taxon>
        <taxon>Tracheophyta</taxon>
        <taxon>Spermatophyta</taxon>
        <taxon>Magnoliopsida</taxon>
        <taxon>Liliopsida</taxon>
        <taxon>Poales</taxon>
        <taxon>Poaceae</taxon>
        <taxon>BOP clade</taxon>
        <taxon>Pooideae</taxon>
        <taxon>Stipodae</taxon>
        <taxon>Brachypodieae</taxon>
        <taxon>Brachypodium</taxon>
    </lineage>
</organism>
<keyword evidence="7" id="KW-1185">Reference proteome</keyword>
<dbReference type="SUPFAM" id="SSF49599">
    <property type="entry name" value="TRAF domain-like"/>
    <property type="match status" value="1"/>
</dbReference>
<dbReference type="Gramene" id="PNT63210">
    <property type="protein sequence ID" value="PNT63210"/>
    <property type="gene ID" value="BRADI_4g12915v3"/>
</dbReference>
<reference evidence="6" key="3">
    <citation type="submission" date="2018-08" db="UniProtKB">
        <authorList>
            <consortium name="EnsemblPlants"/>
        </authorList>
    </citation>
    <scope>IDENTIFICATION</scope>
    <source>
        <strain evidence="6">cv. Bd21</strain>
    </source>
</reference>
<dbReference type="SMART" id="SM00225">
    <property type="entry name" value="BTB"/>
    <property type="match status" value="1"/>
</dbReference>
<comment type="similarity">
    <text evidence="2">Belongs to the Tdpoz family.</text>
</comment>
<evidence type="ECO:0000259" key="4">
    <source>
        <dbReference type="PROSITE" id="PS50144"/>
    </source>
</evidence>
<evidence type="ECO:0000256" key="1">
    <source>
        <dbReference type="ARBA" id="ARBA00004906"/>
    </source>
</evidence>
<dbReference type="InterPro" id="IPR056423">
    <property type="entry name" value="BACK_BPM_SPOP"/>
</dbReference>
<dbReference type="FunCoup" id="A0A2K2CMF5">
    <property type="interactions" value="529"/>
</dbReference>
<sequence length="352" mass="38792">MERRPRPSASPLSASAIVAHADSGSHILKIDGNSRTKGLGNGKFIKFGKFDEGGHRWCVMYYPDGNVSDTTDCISIYLRLEHGDDANEVKAQYRLSLLGQDMQPVPAYSFQSNQIRTFSSKDRSWGYTKFIKWKDLEESLHLRDDVFSIRCDVTMPKEIITEPTAPAIAVPLSDITKHLGQVLLSGDAADVTFDVGRETFAAHRCILAARSPVFKEELLGSMKEKEADCVKIEDVEAKVFKALLHFSYTDSLPEMDKDETAAVAQHLLVAADKYNMDRLKLICEDKLCSRICSSTVGTTLALAEQHGCGALKEACLNFLVAPGNLKAARACQGFDHLTRSCPCVLEELAATP</sequence>
<dbReference type="Pfam" id="PF00651">
    <property type="entry name" value="BTB"/>
    <property type="match status" value="1"/>
</dbReference>
<dbReference type="SUPFAM" id="SSF54695">
    <property type="entry name" value="POZ domain"/>
    <property type="match status" value="1"/>
</dbReference>
<evidence type="ECO:0000313" key="6">
    <source>
        <dbReference type="EnsemblPlants" id="PNT63210"/>
    </source>
</evidence>
<dbReference type="EnsemblPlants" id="PNT63210">
    <property type="protein sequence ID" value="PNT63210"/>
    <property type="gene ID" value="BRADI_4g12915v3"/>
</dbReference>
<accession>A0A2K2CMF5</accession>
<evidence type="ECO:0000259" key="3">
    <source>
        <dbReference type="PROSITE" id="PS50097"/>
    </source>
</evidence>
<dbReference type="GO" id="GO:0016567">
    <property type="term" value="P:protein ubiquitination"/>
    <property type="evidence" value="ECO:0007669"/>
    <property type="project" value="InterPro"/>
</dbReference>
<dbReference type="Proteomes" id="UP000008810">
    <property type="component" value="Chromosome 4"/>
</dbReference>
<dbReference type="InterPro" id="IPR011333">
    <property type="entry name" value="SKP1/BTB/POZ_sf"/>
</dbReference>
<dbReference type="CDD" id="cd00121">
    <property type="entry name" value="MATH"/>
    <property type="match status" value="1"/>
</dbReference>
<name>A0A2K2CMF5_BRADI</name>
<dbReference type="InterPro" id="IPR045005">
    <property type="entry name" value="BPM1-6"/>
</dbReference>
<evidence type="ECO:0000313" key="5">
    <source>
        <dbReference type="EMBL" id="PNT63210.1"/>
    </source>
</evidence>
<reference evidence="5 6" key="1">
    <citation type="journal article" date="2010" name="Nature">
        <title>Genome sequencing and analysis of the model grass Brachypodium distachyon.</title>
        <authorList>
            <consortium name="International Brachypodium Initiative"/>
        </authorList>
    </citation>
    <scope>NUCLEOTIDE SEQUENCE [LARGE SCALE GENOMIC DNA]</scope>
    <source>
        <strain evidence="5 6">Bd21</strain>
    </source>
</reference>
<dbReference type="EMBL" id="CM000883">
    <property type="protein sequence ID" value="PNT63210.1"/>
    <property type="molecule type" value="Genomic_DNA"/>
</dbReference>
<dbReference type="Gene3D" id="1.25.40.420">
    <property type="match status" value="1"/>
</dbReference>
<feature type="domain" description="MATH" evidence="4">
    <location>
        <begin position="23"/>
        <end position="153"/>
    </location>
</feature>
<dbReference type="Gene3D" id="2.60.210.10">
    <property type="entry name" value="Apoptosis, Tumor Necrosis Factor Receptor Associated Protein 2, Chain A"/>
    <property type="match status" value="1"/>
</dbReference>
<dbReference type="Pfam" id="PF22486">
    <property type="entry name" value="MATH_2"/>
    <property type="match status" value="1"/>
</dbReference>
<feature type="domain" description="BTB" evidence="3">
    <location>
        <begin position="189"/>
        <end position="256"/>
    </location>
</feature>
<gene>
    <name evidence="6" type="primary">LOC100825145</name>
    <name evidence="5" type="ORF">BRADI_4g12915v3</name>
</gene>
<dbReference type="SMART" id="SM00061">
    <property type="entry name" value="MATH"/>
    <property type="match status" value="1"/>
</dbReference>
<dbReference type="OrthoDB" id="657261at2759"/>
<dbReference type="AlphaFoldDB" id="A0A2K2CMF5"/>
<dbReference type="Gene3D" id="3.30.710.10">
    <property type="entry name" value="Potassium Channel Kv1.1, Chain A"/>
    <property type="match status" value="1"/>
</dbReference>
<evidence type="ECO:0008006" key="8">
    <source>
        <dbReference type="Google" id="ProtNLM"/>
    </source>
</evidence>
<dbReference type="PROSITE" id="PS50097">
    <property type="entry name" value="BTB"/>
    <property type="match status" value="1"/>
</dbReference>
<evidence type="ECO:0000313" key="7">
    <source>
        <dbReference type="Proteomes" id="UP000008810"/>
    </source>
</evidence>
<dbReference type="PROSITE" id="PS50144">
    <property type="entry name" value="MATH"/>
    <property type="match status" value="1"/>
</dbReference>
<dbReference type="PANTHER" id="PTHR26379:SF512">
    <property type="entry name" value="BTB DOMAIN-CONTAINING PROTEIN"/>
    <property type="match status" value="1"/>
</dbReference>
<protein>
    <recommendedName>
        <fullName evidence="8">BTB domain-containing protein</fullName>
    </recommendedName>
</protein>
<comment type="pathway">
    <text evidence="1">Protein modification; protein ubiquitination.</text>
</comment>
<dbReference type="InterPro" id="IPR008974">
    <property type="entry name" value="TRAF-like"/>
</dbReference>
<dbReference type="Pfam" id="PF24570">
    <property type="entry name" value="BACK_BPM_SPOP"/>
    <property type="match status" value="1"/>
</dbReference>